<dbReference type="Proteomes" id="UP001642360">
    <property type="component" value="Unassembled WGS sequence"/>
</dbReference>
<evidence type="ECO:0000256" key="7">
    <source>
        <dbReference type="ARBA" id="ARBA00023136"/>
    </source>
</evidence>
<proteinExistence type="predicted"/>
<keyword evidence="12" id="KW-1185">Reference proteome</keyword>
<name>A0ABC8TRA6_9AQUA</name>
<dbReference type="InterPro" id="IPR051653">
    <property type="entry name" value="E3_ligase_sorting_rcpt"/>
</dbReference>
<dbReference type="Pfam" id="PF13639">
    <property type="entry name" value="zf-RING_2"/>
    <property type="match status" value="1"/>
</dbReference>
<protein>
    <recommendedName>
        <fullName evidence="10">RING-type domain-containing protein</fullName>
    </recommendedName>
</protein>
<dbReference type="EMBL" id="CAUOFW020005880">
    <property type="protein sequence ID" value="CAK9171983.1"/>
    <property type="molecule type" value="Genomic_DNA"/>
</dbReference>
<dbReference type="PROSITE" id="PS50089">
    <property type="entry name" value="ZF_RING_2"/>
    <property type="match status" value="1"/>
</dbReference>
<evidence type="ECO:0000256" key="5">
    <source>
        <dbReference type="ARBA" id="ARBA00022833"/>
    </source>
</evidence>
<evidence type="ECO:0000313" key="12">
    <source>
        <dbReference type="Proteomes" id="UP001642360"/>
    </source>
</evidence>
<dbReference type="FunFam" id="3.30.40.10:FF:000388">
    <property type="entry name" value="Putative RING zinc finger domain superfamily protein"/>
    <property type="match status" value="1"/>
</dbReference>
<accession>A0ABC8TRA6</accession>
<feature type="compositionally biased region" description="Low complexity" evidence="9">
    <location>
        <begin position="1"/>
        <end position="20"/>
    </location>
</feature>
<dbReference type="PANTHER" id="PTHR47168">
    <property type="entry name" value="RING ZINC FINGER DOMAIN SUPERFAMILY PROTEIN-RELATED"/>
    <property type="match status" value="1"/>
</dbReference>
<sequence>MGSSSSRMGTSRSSGSSSRLGRTKHRLSSLFCGGTTSQSPSEFEEYPQKSPISSLENLPPVSDESWSSIAETSIFGSETGVTSSKTESGDSSEISDGTIDHASVEYGLRNAESNSHETCLSNSKESVSCQVSSDCLSKDAYLDKGSNTASTSYKEQPYQDSVSANTRISLVAGVGAYDSVFEGASINCLEDTNTSSAAREGADLCAEGDFAENSVAAVIASSSSNSGSHCIDPHPVVSLQLAGDDTTRLASPSGSEHLVSDTEQDLRTGDLHHVDVVSISSNLLSSSINEISNREARRNSRRLFWDALSRRSFRRYSDSPTIVFTTDHADDLGSHDRWFLDLSGDLHYDGIGRDSVYPGFRSHRRNERRWQLRSQISERVLGGLGEEARQTAFCSSGLHPEGTCSCDSFDMAAESSALASISRIVMLAEALFEVLDEIHRQPLSLSMLNLPAPESVVNSFPLKNHKKLDAAESGPNDVPQCYICLAEYEEGDKLRVLPCHHEYHMSCVDKWLKEINGYFFSSIPFVVFTLSECCFFSFSGNIISYVKWLPLLAPLLVIQGMPPLQKQCL</sequence>
<reference evidence="11 12" key="1">
    <citation type="submission" date="2024-02" db="EMBL/GenBank/DDBJ databases">
        <authorList>
            <person name="Vignale AGUSTIN F."/>
            <person name="Sosa J E."/>
            <person name="Modenutti C."/>
        </authorList>
    </citation>
    <scope>NUCLEOTIDE SEQUENCE [LARGE SCALE GENOMIC DNA]</scope>
</reference>
<dbReference type="PANTHER" id="PTHR47168:SF1">
    <property type="entry name" value="OS02G0798600 PROTEIN"/>
    <property type="match status" value="1"/>
</dbReference>
<keyword evidence="4 8" id="KW-0863">Zinc-finger</keyword>
<keyword evidence="3" id="KW-0479">Metal-binding</keyword>
<evidence type="ECO:0000256" key="3">
    <source>
        <dbReference type="ARBA" id="ARBA00022723"/>
    </source>
</evidence>
<evidence type="ECO:0000256" key="6">
    <source>
        <dbReference type="ARBA" id="ARBA00022989"/>
    </source>
</evidence>
<dbReference type="SUPFAM" id="SSF57850">
    <property type="entry name" value="RING/U-box"/>
    <property type="match status" value="1"/>
</dbReference>
<evidence type="ECO:0000256" key="8">
    <source>
        <dbReference type="PROSITE-ProRule" id="PRU00175"/>
    </source>
</evidence>
<keyword evidence="5" id="KW-0862">Zinc</keyword>
<organism evidence="11 12">
    <name type="scientific">Ilex paraguariensis</name>
    <name type="common">yerba mate</name>
    <dbReference type="NCBI Taxonomy" id="185542"/>
    <lineage>
        <taxon>Eukaryota</taxon>
        <taxon>Viridiplantae</taxon>
        <taxon>Streptophyta</taxon>
        <taxon>Embryophyta</taxon>
        <taxon>Tracheophyta</taxon>
        <taxon>Spermatophyta</taxon>
        <taxon>Magnoliopsida</taxon>
        <taxon>eudicotyledons</taxon>
        <taxon>Gunneridae</taxon>
        <taxon>Pentapetalae</taxon>
        <taxon>asterids</taxon>
        <taxon>campanulids</taxon>
        <taxon>Aquifoliales</taxon>
        <taxon>Aquifoliaceae</taxon>
        <taxon>Ilex</taxon>
    </lineage>
</organism>
<feature type="region of interest" description="Disordered" evidence="9">
    <location>
        <begin position="77"/>
        <end position="98"/>
    </location>
</feature>
<feature type="compositionally biased region" description="Polar residues" evidence="9">
    <location>
        <begin position="77"/>
        <end position="95"/>
    </location>
</feature>
<evidence type="ECO:0000256" key="2">
    <source>
        <dbReference type="ARBA" id="ARBA00022692"/>
    </source>
</evidence>
<dbReference type="InterPro" id="IPR013083">
    <property type="entry name" value="Znf_RING/FYVE/PHD"/>
</dbReference>
<dbReference type="Gene3D" id="3.30.40.10">
    <property type="entry name" value="Zinc/RING finger domain, C3HC4 (zinc finger)"/>
    <property type="match status" value="1"/>
</dbReference>
<feature type="region of interest" description="Disordered" evidence="9">
    <location>
        <begin position="1"/>
        <end position="63"/>
    </location>
</feature>
<evidence type="ECO:0000256" key="9">
    <source>
        <dbReference type="SAM" id="MobiDB-lite"/>
    </source>
</evidence>
<evidence type="ECO:0000256" key="4">
    <source>
        <dbReference type="ARBA" id="ARBA00022771"/>
    </source>
</evidence>
<evidence type="ECO:0000313" key="11">
    <source>
        <dbReference type="EMBL" id="CAK9171983.1"/>
    </source>
</evidence>
<comment type="caution">
    <text evidence="11">The sequence shown here is derived from an EMBL/GenBank/DDBJ whole genome shotgun (WGS) entry which is preliminary data.</text>
</comment>
<evidence type="ECO:0000259" key="10">
    <source>
        <dbReference type="PROSITE" id="PS50089"/>
    </source>
</evidence>
<dbReference type="GO" id="GO:0016020">
    <property type="term" value="C:membrane"/>
    <property type="evidence" value="ECO:0007669"/>
    <property type="project" value="UniProtKB-SubCell"/>
</dbReference>
<dbReference type="InterPro" id="IPR001841">
    <property type="entry name" value="Znf_RING"/>
</dbReference>
<evidence type="ECO:0000256" key="1">
    <source>
        <dbReference type="ARBA" id="ARBA00004167"/>
    </source>
</evidence>
<feature type="domain" description="RING-type" evidence="10">
    <location>
        <begin position="481"/>
        <end position="533"/>
    </location>
</feature>
<keyword evidence="2" id="KW-0812">Transmembrane</keyword>
<gene>
    <name evidence="11" type="ORF">ILEXP_LOCUS41611</name>
</gene>
<keyword evidence="6" id="KW-1133">Transmembrane helix</keyword>
<keyword evidence="7" id="KW-0472">Membrane</keyword>
<dbReference type="AlphaFoldDB" id="A0ABC8TRA6"/>
<dbReference type="GO" id="GO:0008270">
    <property type="term" value="F:zinc ion binding"/>
    <property type="evidence" value="ECO:0007669"/>
    <property type="project" value="UniProtKB-KW"/>
</dbReference>
<comment type="subcellular location">
    <subcellularLocation>
        <location evidence="1">Membrane</location>
        <topology evidence="1">Single-pass membrane protein</topology>
    </subcellularLocation>
</comment>